<keyword evidence="5 14" id="KW-0732">Signal</keyword>
<protein>
    <recommendedName>
        <fullName evidence="13">Oligodendrocyte-myelin glycoprotein</fullName>
    </recommendedName>
</protein>
<dbReference type="GeneID" id="110192217"/>
<feature type="chain" id="PRO_5028115058" description="Oligodendrocyte-myelin glycoprotein" evidence="14">
    <location>
        <begin position="25"/>
        <end position="444"/>
    </location>
</feature>
<dbReference type="SMART" id="SM00369">
    <property type="entry name" value="LRR_TYP"/>
    <property type="match status" value="4"/>
</dbReference>
<evidence type="ECO:0000256" key="13">
    <source>
        <dbReference type="ARBA" id="ARBA00072716"/>
    </source>
</evidence>
<dbReference type="PANTHER" id="PTHR47114">
    <property type="match status" value="1"/>
</dbReference>
<dbReference type="InterPro" id="IPR001611">
    <property type="entry name" value="Leu-rich_rpt"/>
</dbReference>
<dbReference type="GO" id="GO:0005886">
    <property type="term" value="C:plasma membrane"/>
    <property type="evidence" value="ECO:0007669"/>
    <property type="project" value="UniProtKB-SubCell"/>
</dbReference>
<evidence type="ECO:0000313" key="16">
    <source>
        <dbReference type="Proteomes" id="UP000515140"/>
    </source>
</evidence>
<dbReference type="InterPro" id="IPR003591">
    <property type="entry name" value="Leu-rich_rpt_typical-subtyp"/>
</dbReference>
<feature type="signal peptide" evidence="14">
    <location>
        <begin position="1"/>
        <end position="24"/>
    </location>
</feature>
<keyword evidence="10" id="KW-0449">Lipoprotein</keyword>
<organism evidence="16 17">
    <name type="scientific">Phascolarctos cinereus</name>
    <name type="common">Koala</name>
    <dbReference type="NCBI Taxonomy" id="38626"/>
    <lineage>
        <taxon>Eukaryota</taxon>
        <taxon>Metazoa</taxon>
        <taxon>Chordata</taxon>
        <taxon>Craniata</taxon>
        <taxon>Vertebrata</taxon>
        <taxon>Euteleostomi</taxon>
        <taxon>Mammalia</taxon>
        <taxon>Metatheria</taxon>
        <taxon>Diprotodontia</taxon>
        <taxon>Phascolarctidae</taxon>
        <taxon>Phascolarctos</taxon>
    </lineage>
</organism>
<dbReference type="RefSeq" id="XP_020818902.1">
    <property type="nucleotide sequence ID" value="XM_020963243.1"/>
</dbReference>
<keyword evidence="3" id="KW-0433">Leucine-rich repeat</keyword>
<accession>A0A6P5I9E7</accession>
<keyword evidence="7" id="KW-0130">Cell adhesion</keyword>
<dbReference type="Pfam" id="PF01462">
    <property type="entry name" value="LRRNT"/>
    <property type="match status" value="1"/>
</dbReference>
<evidence type="ECO:0000256" key="12">
    <source>
        <dbReference type="ARBA" id="ARBA00063718"/>
    </source>
</evidence>
<keyword evidence="4" id="KW-0336">GPI-anchor</keyword>
<sequence length="444" mass="49657">MEYQILKMSPCLLVLLLLIPGILCICPHQCTCSEKHRRVDCSGRNLTVLPPGLQENIVHLNLSSNLFTDLHNQLTQYTNLRTLDVSNNMLERLPEQLPRSLWEMYATNNAIKLLDKSDTAYQWNLQRLDVSKNMLERVVLIKNTLSSLQFLNLSSNKLWTVPTNMPSNIKTVDLSNNSLTQILPGTLVKLINLTHLYLHSNKFTYIPDQAFDQLSQLRVITLYNNRWACDDKQNVNYLLKWVLETPAQVVGSPCSNHTTPWQNHTEQSTVSAMTSSVFEVSSTQATDTLSSLSLETQHKVTKIPKQYRTKESTLSATLSKSVVLTSTDKPLVLYPEDLPTGKTNSHEAAAATLTIHIQDATVLNASFMSSTKSSTTPMTLSITSGMPSSFSEMAPQSTTLTLRREETTTNALNTRLPSAASVWKAYVLHVFMVNVIVITVMLTG</sequence>
<evidence type="ECO:0000256" key="8">
    <source>
        <dbReference type="ARBA" id="ARBA00023136"/>
    </source>
</evidence>
<comment type="subunit">
    <text evidence="12">Binds to RTN4R.</text>
</comment>
<dbReference type="Pfam" id="PF13855">
    <property type="entry name" value="LRR_8"/>
    <property type="match status" value="1"/>
</dbReference>
<reference evidence="17" key="1">
    <citation type="submission" date="2025-08" db="UniProtKB">
        <authorList>
            <consortium name="RefSeq"/>
        </authorList>
    </citation>
    <scope>IDENTIFICATION</scope>
    <source>
        <tissue evidence="17">Spleen</tissue>
    </source>
</reference>
<comment type="function">
    <text evidence="11">Cell adhesion molecule contributing to the interactive process required for myelination in the central nervous system.</text>
</comment>
<dbReference type="FunCoup" id="A0A6P5I9E7">
    <property type="interactions" value="657"/>
</dbReference>
<evidence type="ECO:0000256" key="14">
    <source>
        <dbReference type="SAM" id="SignalP"/>
    </source>
</evidence>
<dbReference type="PRINTS" id="PR00019">
    <property type="entry name" value="LEURICHRPT"/>
</dbReference>
<dbReference type="PROSITE" id="PS51450">
    <property type="entry name" value="LRR"/>
    <property type="match status" value="2"/>
</dbReference>
<evidence type="ECO:0000256" key="4">
    <source>
        <dbReference type="ARBA" id="ARBA00022622"/>
    </source>
</evidence>
<evidence type="ECO:0000256" key="6">
    <source>
        <dbReference type="ARBA" id="ARBA00022737"/>
    </source>
</evidence>
<dbReference type="GO" id="GO:0031102">
    <property type="term" value="P:neuron projection regeneration"/>
    <property type="evidence" value="ECO:0007669"/>
    <property type="project" value="TreeGrafter"/>
</dbReference>
<evidence type="ECO:0000256" key="11">
    <source>
        <dbReference type="ARBA" id="ARBA00055448"/>
    </source>
</evidence>
<dbReference type="AlphaFoldDB" id="A0A6P5I9E7"/>
<dbReference type="SUPFAM" id="SSF52058">
    <property type="entry name" value="L domain-like"/>
    <property type="match status" value="1"/>
</dbReference>
<evidence type="ECO:0000256" key="3">
    <source>
        <dbReference type="ARBA" id="ARBA00022614"/>
    </source>
</evidence>
<dbReference type="FunFam" id="3.80.10.10:FF:000180">
    <property type="entry name" value="Oligodendrocyte myelin glycoprotein"/>
    <property type="match status" value="1"/>
</dbReference>
<dbReference type="Proteomes" id="UP000515140">
    <property type="component" value="Unplaced"/>
</dbReference>
<evidence type="ECO:0000256" key="10">
    <source>
        <dbReference type="ARBA" id="ARBA00023288"/>
    </source>
</evidence>
<keyword evidence="16" id="KW-1185">Reference proteome</keyword>
<dbReference type="KEGG" id="pcw:110192217"/>
<evidence type="ECO:0000256" key="7">
    <source>
        <dbReference type="ARBA" id="ARBA00022889"/>
    </source>
</evidence>
<keyword evidence="9" id="KW-0325">Glycoprotein</keyword>
<dbReference type="CTD" id="4974"/>
<proteinExistence type="predicted"/>
<dbReference type="PANTHER" id="PTHR47114:SF2">
    <property type="entry name" value="OLIGODENDROCYTE-MYELIN GLYCOPROTEIN"/>
    <property type="match status" value="1"/>
</dbReference>
<dbReference type="InterPro" id="IPR032675">
    <property type="entry name" value="LRR_dom_sf"/>
</dbReference>
<dbReference type="GO" id="GO:0098552">
    <property type="term" value="C:side of membrane"/>
    <property type="evidence" value="ECO:0007669"/>
    <property type="project" value="UniProtKB-KW"/>
</dbReference>
<dbReference type="FunFam" id="3.80.10.10:FF:000445">
    <property type="entry name" value="Oligodendrocyte myelin glycoprotein b"/>
    <property type="match status" value="1"/>
</dbReference>
<dbReference type="InterPro" id="IPR051071">
    <property type="entry name" value="LRR-bact_E3_ubiq_ligases"/>
</dbReference>
<evidence type="ECO:0000313" key="17">
    <source>
        <dbReference type="RefSeq" id="XP_020818902.1"/>
    </source>
</evidence>
<evidence type="ECO:0000259" key="15">
    <source>
        <dbReference type="SMART" id="SM00013"/>
    </source>
</evidence>
<dbReference type="SMART" id="SM00013">
    <property type="entry name" value="LRRNT"/>
    <property type="match status" value="1"/>
</dbReference>
<dbReference type="Gene3D" id="3.80.10.10">
    <property type="entry name" value="Ribonuclease Inhibitor"/>
    <property type="match status" value="3"/>
</dbReference>
<evidence type="ECO:0000256" key="9">
    <source>
        <dbReference type="ARBA" id="ARBA00023180"/>
    </source>
</evidence>
<evidence type="ECO:0000256" key="2">
    <source>
        <dbReference type="ARBA" id="ARBA00022475"/>
    </source>
</evidence>
<dbReference type="InterPro" id="IPR000372">
    <property type="entry name" value="LRRNT"/>
</dbReference>
<dbReference type="InParanoid" id="A0A6P5I9E7"/>
<gene>
    <name evidence="17" type="primary">OMG</name>
</gene>
<keyword evidence="2" id="KW-1003">Cell membrane</keyword>
<comment type="subcellular location">
    <subcellularLocation>
        <location evidence="1">Cell membrane</location>
        <topology evidence="1">Lipid-anchor</topology>
        <topology evidence="1">GPI-anchor</topology>
    </subcellularLocation>
</comment>
<feature type="domain" description="LRRNT" evidence="15">
    <location>
        <begin position="25"/>
        <end position="59"/>
    </location>
</feature>
<keyword evidence="6" id="KW-0677">Repeat</keyword>
<evidence type="ECO:0000256" key="5">
    <source>
        <dbReference type="ARBA" id="ARBA00022729"/>
    </source>
</evidence>
<evidence type="ECO:0000256" key="1">
    <source>
        <dbReference type="ARBA" id="ARBA00004609"/>
    </source>
</evidence>
<dbReference type="GO" id="GO:0007155">
    <property type="term" value="P:cell adhesion"/>
    <property type="evidence" value="ECO:0007669"/>
    <property type="project" value="UniProtKB-KW"/>
</dbReference>
<keyword evidence="8" id="KW-0472">Membrane</keyword>
<name>A0A6P5I9E7_PHACI</name>
<dbReference type="Pfam" id="PF00560">
    <property type="entry name" value="LRR_1"/>
    <property type="match status" value="1"/>
</dbReference>